<dbReference type="Pfam" id="PF02771">
    <property type="entry name" value="Acyl-CoA_dh_N"/>
    <property type="match status" value="1"/>
</dbReference>
<keyword evidence="3" id="KW-0285">Flavoprotein</keyword>
<proteinExistence type="inferred from homology"/>
<dbReference type="InterPro" id="IPR006091">
    <property type="entry name" value="Acyl-CoA_Oxase/DH_mid-dom"/>
</dbReference>
<feature type="domain" description="Acyl-CoA dehydrogenase/oxidase N-terminal" evidence="8">
    <location>
        <begin position="40"/>
        <end position="157"/>
    </location>
</feature>
<dbReference type="InterPro" id="IPR025878">
    <property type="entry name" value="Acyl-CoA_dh-like_C_dom"/>
</dbReference>
<dbReference type="InterPro" id="IPR036250">
    <property type="entry name" value="AcylCo_DH-like_C"/>
</dbReference>
<dbReference type="Gene3D" id="2.40.110.10">
    <property type="entry name" value="Butyryl-CoA Dehydrogenase, subunit A, domain 2"/>
    <property type="match status" value="1"/>
</dbReference>
<dbReference type="AlphaFoldDB" id="A0A381PFH2"/>
<dbReference type="Gene3D" id="1.10.540.10">
    <property type="entry name" value="Acyl-CoA dehydrogenase/oxidase, N-terminal domain"/>
    <property type="match status" value="1"/>
</dbReference>
<dbReference type="EMBL" id="UINC01000928">
    <property type="protein sequence ID" value="SUZ64223.1"/>
    <property type="molecule type" value="Genomic_DNA"/>
</dbReference>
<name>A0A381PFH2_9ZZZZ</name>
<evidence type="ECO:0000259" key="8">
    <source>
        <dbReference type="Pfam" id="PF02771"/>
    </source>
</evidence>
<dbReference type="PANTHER" id="PTHR42803:SF1">
    <property type="entry name" value="BROAD-SPECIFICITY LINEAR ACYL-COA DEHYDROGENASE FADE5"/>
    <property type="match status" value="1"/>
</dbReference>
<dbReference type="InterPro" id="IPR046373">
    <property type="entry name" value="Acyl-CoA_Oxase/DH_mid-dom_sf"/>
</dbReference>
<comment type="cofactor">
    <cofactor evidence="1">
        <name>FAD</name>
        <dbReference type="ChEBI" id="CHEBI:57692"/>
    </cofactor>
</comment>
<gene>
    <name evidence="10" type="ORF">METZ01_LOCUS17077</name>
</gene>
<dbReference type="InterPro" id="IPR037069">
    <property type="entry name" value="AcylCoA_DH/ox_N_sf"/>
</dbReference>
<dbReference type="InterPro" id="IPR009075">
    <property type="entry name" value="AcylCo_DH/oxidase_C"/>
</dbReference>
<evidence type="ECO:0000256" key="3">
    <source>
        <dbReference type="ARBA" id="ARBA00022630"/>
    </source>
</evidence>
<evidence type="ECO:0000313" key="10">
    <source>
        <dbReference type="EMBL" id="SUZ64223.1"/>
    </source>
</evidence>
<dbReference type="SUPFAM" id="SSF47203">
    <property type="entry name" value="Acyl-CoA dehydrogenase C-terminal domain-like"/>
    <property type="match status" value="1"/>
</dbReference>
<keyword evidence="4" id="KW-0274">FAD</keyword>
<reference evidence="10" key="1">
    <citation type="submission" date="2018-05" db="EMBL/GenBank/DDBJ databases">
        <authorList>
            <person name="Lanie J.A."/>
            <person name="Ng W.-L."/>
            <person name="Kazmierczak K.M."/>
            <person name="Andrzejewski T.M."/>
            <person name="Davidsen T.M."/>
            <person name="Wayne K.J."/>
            <person name="Tettelin H."/>
            <person name="Glass J.I."/>
            <person name="Rusch D."/>
            <person name="Podicherti R."/>
            <person name="Tsui H.-C.T."/>
            <person name="Winkler M.E."/>
        </authorList>
    </citation>
    <scope>NUCLEOTIDE SEQUENCE</scope>
</reference>
<evidence type="ECO:0008006" key="11">
    <source>
        <dbReference type="Google" id="ProtNLM"/>
    </source>
</evidence>
<evidence type="ECO:0000256" key="4">
    <source>
        <dbReference type="ARBA" id="ARBA00022827"/>
    </source>
</evidence>
<dbReference type="Pfam" id="PF12806">
    <property type="entry name" value="Acyl-CoA_dh_C"/>
    <property type="match status" value="1"/>
</dbReference>
<protein>
    <recommendedName>
        <fullName evidence="11">Acyl-CoA dehydrogenase</fullName>
    </recommendedName>
</protein>
<dbReference type="GO" id="GO:0016627">
    <property type="term" value="F:oxidoreductase activity, acting on the CH-CH group of donors"/>
    <property type="evidence" value="ECO:0007669"/>
    <property type="project" value="InterPro"/>
</dbReference>
<dbReference type="Gene3D" id="1.20.140.10">
    <property type="entry name" value="Butyryl-CoA Dehydrogenase, subunit A, domain 3"/>
    <property type="match status" value="1"/>
</dbReference>
<keyword evidence="5" id="KW-0560">Oxidoreductase</keyword>
<feature type="domain" description="Acetyl-CoA dehydrogenase-like C-terminal" evidence="9">
    <location>
        <begin position="478"/>
        <end position="593"/>
    </location>
</feature>
<feature type="domain" description="Acyl-CoA dehydrogenase/oxidase C-terminal" evidence="6">
    <location>
        <begin position="284"/>
        <end position="451"/>
    </location>
</feature>
<dbReference type="Pfam" id="PF02770">
    <property type="entry name" value="Acyl-CoA_dh_M"/>
    <property type="match status" value="1"/>
</dbReference>
<feature type="domain" description="Acyl-CoA oxidase/dehydrogenase middle" evidence="7">
    <location>
        <begin position="162"/>
        <end position="268"/>
    </location>
</feature>
<evidence type="ECO:0000256" key="1">
    <source>
        <dbReference type="ARBA" id="ARBA00001974"/>
    </source>
</evidence>
<dbReference type="FunFam" id="2.40.110.10:FF:000031">
    <property type="entry name" value="Acyl-CoA dehydrogenase, putative"/>
    <property type="match status" value="1"/>
</dbReference>
<evidence type="ECO:0000259" key="9">
    <source>
        <dbReference type="Pfam" id="PF12806"/>
    </source>
</evidence>
<dbReference type="InterPro" id="IPR013786">
    <property type="entry name" value="AcylCoA_DH/ox_N"/>
</dbReference>
<organism evidence="10">
    <name type="scientific">marine metagenome</name>
    <dbReference type="NCBI Taxonomy" id="408172"/>
    <lineage>
        <taxon>unclassified sequences</taxon>
        <taxon>metagenomes</taxon>
        <taxon>ecological metagenomes</taxon>
    </lineage>
</organism>
<sequence length="598" mass="64177">MSEYSAPTADMLFVLEHIAGLSQLADRDAYEHADLDTVEGLLDEAARFMEEQLVPLNRKGDEEGLVVDNGKIFHPDGFADAYTRFVEAGWNGISMNEDHGGGGMPWCVGLAVQEMMTASNMAFSLCPLLTQGAIDAISHHANETLKEIYLPKMVSGQWSGTMNLTEPHAGSDVGALTAKAVPGNNGTWLISGTKIFITYGEHELTENIIHLVLARTPEAPPGTKGISLFIVPKFLVDDDGSLGARNDVRVVSSEHKIGIHASPTCVMSYGDQGGAIGWMVGEENTGMRAMFTMMNNARLSVGLEGLSLTDRSYQQARQYSVDRKQGKAIGAELDAGESSPIADHADVRRMLMTMRSNAEAMRCVMYANAAAIDFAITSSDESEREHWDAVTALLTPISKGWGTDLGVEMTSLGIQTHGGMGYVEETGVAQHWRDVRIAPIYEGTNGIQAADLVFRKLPLGGGAVIQEFMSEMTNLASQLIENDRLAPLGTALADGVTHMSDAALWLGGRLATQPNDVAAGSAPFLRLAGVVVGGYYLARSAQIAQQLLDAGEGDPDFLNDKITTSMFYGEQILPTAAGLVTTITRGADLFFAIPNERL</sequence>
<accession>A0A381PFH2</accession>
<dbReference type="PANTHER" id="PTHR42803">
    <property type="entry name" value="ACYL-COA DEHYDROGENASE"/>
    <property type="match status" value="1"/>
</dbReference>
<evidence type="ECO:0000259" key="7">
    <source>
        <dbReference type="Pfam" id="PF02770"/>
    </source>
</evidence>
<dbReference type="InterPro" id="IPR009100">
    <property type="entry name" value="AcylCoA_DH/oxidase_NM_dom_sf"/>
</dbReference>
<evidence type="ECO:0000256" key="5">
    <source>
        <dbReference type="ARBA" id="ARBA00023002"/>
    </source>
</evidence>
<comment type="similarity">
    <text evidence="2">Belongs to the acyl-CoA dehydrogenase family.</text>
</comment>
<evidence type="ECO:0000259" key="6">
    <source>
        <dbReference type="Pfam" id="PF00441"/>
    </source>
</evidence>
<dbReference type="InterPro" id="IPR052166">
    <property type="entry name" value="Diverse_Acyl-CoA_DH"/>
</dbReference>
<dbReference type="Pfam" id="PF00441">
    <property type="entry name" value="Acyl-CoA_dh_1"/>
    <property type="match status" value="1"/>
</dbReference>
<evidence type="ECO:0000256" key="2">
    <source>
        <dbReference type="ARBA" id="ARBA00009347"/>
    </source>
</evidence>
<dbReference type="GO" id="GO:0050660">
    <property type="term" value="F:flavin adenine dinucleotide binding"/>
    <property type="evidence" value="ECO:0007669"/>
    <property type="project" value="InterPro"/>
</dbReference>
<dbReference type="SUPFAM" id="SSF56645">
    <property type="entry name" value="Acyl-CoA dehydrogenase NM domain-like"/>
    <property type="match status" value="1"/>
</dbReference>